<accession>A0A011NPP1</accession>
<sequence>MDLGNGDNDAAVCCTGSRLRNPVLADFPGSADAVCGPRALAGGSDRPPQPRPPRACPTPAKGGLPFRMKRCRARRRR</sequence>
<evidence type="ECO:0000313" key="2">
    <source>
        <dbReference type="EMBL" id="EXI66425.1"/>
    </source>
</evidence>
<comment type="caution">
    <text evidence="2">The sequence shown here is derived from an EMBL/GenBank/DDBJ whole genome shotgun (WGS) entry which is preliminary data.</text>
</comment>
<reference evidence="2" key="1">
    <citation type="submission" date="2014-02" db="EMBL/GenBank/DDBJ databases">
        <title>Expanding our view of genomic diversity in Candidatus Accumulibacter clades.</title>
        <authorList>
            <person name="Skennerton C.T."/>
            <person name="Barr J.J."/>
            <person name="Slater F.R."/>
            <person name="Bond P.L."/>
            <person name="Tyson G.W."/>
        </authorList>
    </citation>
    <scope>NUCLEOTIDE SEQUENCE [LARGE SCALE GENOMIC DNA]</scope>
</reference>
<evidence type="ECO:0000313" key="3">
    <source>
        <dbReference type="Proteomes" id="UP000020218"/>
    </source>
</evidence>
<name>A0A011NPP1_9PROT</name>
<feature type="region of interest" description="Disordered" evidence="1">
    <location>
        <begin position="38"/>
        <end position="77"/>
    </location>
</feature>
<proteinExistence type="predicted"/>
<dbReference type="STRING" id="1454001.AW08_02539"/>
<dbReference type="AlphaFoldDB" id="A0A011NPP1"/>
<protein>
    <submittedName>
        <fullName evidence="2">Uncharacterized protein</fullName>
    </submittedName>
</protein>
<evidence type="ECO:0000256" key="1">
    <source>
        <dbReference type="SAM" id="MobiDB-lite"/>
    </source>
</evidence>
<organism evidence="2 3">
    <name type="scientific">Candidatus Accumulibacter adjunctus</name>
    <dbReference type="NCBI Taxonomy" id="1454001"/>
    <lineage>
        <taxon>Bacteria</taxon>
        <taxon>Pseudomonadati</taxon>
        <taxon>Pseudomonadota</taxon>
        <taxon>Betaproteobacteria</taxon>
        <taxon>Candidatus Accumulibacter</taxon>
    </lineage>
</organism>
<feature type="compositionally biased region" description="Basic residues" evidence="1">
    <location>
        <begin position="67"/>
        <end position="77"/>
    </location>
</feature>
<gene>
    <name evidence="2" type="ORF">AW08_02539</name>
</gene>
<feature type="compositionally biased region" description="Pro residues" evidence="1">
    <location>
        <begin position="47"/>
        <end position="56"/>
    </location>
</feature>
<keyword evidence="3" id="KW-1185">Reference proteome</keyword>
<dbReference type="EMBL" id="JFAX01000015">
    <property type="protein sequence ID" value="EXI66425.1"/>
    <property type="molecule type" value="Genomic_DNA"/>
</dbReference>
<dbReference type="PATRIC" id="fig|1454001.3.peg.2588"/>
<dbReference type="Proteomes" id="UP000020218">
    <property type="component" value="Unassembled WGS sequence"/>
</dbReference>